<comment type="caution">
    <text evidence="2">The sequence shown here is derived from an EMBL/GenBank/DDBJ whole genome shotgun (WGS) entry which is preliminary data.</text>
</comment>
<organism evidence="2 3">
    <name type="scientific">Lactarius akahatsu</name>
    <dbReference type="NCBI Taxonomy" id="416441"/>
    <lineage>
        <taxon>Eukaryota</taxon>
        <taxon>Fungi</taxon>
        <taxon>Dikarya</taxon>
        <taxon>Basidiomycota</taxon>
        <taxon>Agaricomycotina</taxon>
        <taxon>Agaricomycetes</taxon>
        <taxon>Russulales</taxon>
        <taxon>Russulaceae</taxon>
        <taxon>Lactarius</taxon>
    </lineage>
</organism>
<name>A0AAD4L6F0_9AGAM</name>
<accession>A0AAD4L6F0</accession>
<dbReference type="GO" id="GO:0050660">
    <property type="term" value="F:flavin adenine dinucleotide binding"/>
    <property type="evidence" value="ECO:0007669"/>
    <property type="project" value="TreeGrafter"/>
</dbReference>
<dbReference type="PRINTS" id="PR00368">
    <property type="entry name" value="FADPNR"/>
</dbReference>
<keyword evidence="3" id="KW-1185">Reference proteome</keyword>
<dbReference type="PANTHER" id="PTHR43735:SF11">
    <property type="entry name" value="HYPOTHETICAL OXIDOREDUCTASE (EUROFUNG)"/>
    <property type="match status" value="1"/>
</dbReference>
<dbReference type="SUPFAM" id="SSF51905">
    <property type="entry name" value="FAD/NAD(P)-binding domain"/>
    <property type="match status" value="1"/>
</dbReference>
<dbReference type="PRINTS" id="PR00469">
    <property type="entry name" value="PNDRDTASEII"/>
</dbReference>
<evidence type="ECO:0000313" key="2">
    <source>
        <dbReference type="EMBL" id="KAH8980064.1"/>
    </source>
</evidence>
<dbReference type="Proteomes" id="UP001201163">
    <property type="component" value="Unassembled WGS sequence"/>
</dbReference>
<dbReference type="Pfam" id="PF07992">
    <property type="entry name" value="Pyr_redox_2"/>
    <property type="match status" value="1"/>
</dbReference>
<proteinExistence type="predicted"/>
<feature type="domain" description="FAD/NAD(P)-binding" evidence="1">
    <location>
        <begin position="13"/>
        <end position="308"/>
    </location>
</feature>
<reference evidence="2" key="1">
    <citation type="submission" date="2022-01" db="EMBL/GenBank/DDBJ databases">
        <title>Comparative genomics reveals a dynamic genome evolution in the ectomycorrhizal milk-cap (Lactarius) mushrooms.</title>
        <authorList>
            <consortium name="DOE Joint Genome Institute"/>
            <person name="Lebreton A."/>
            <person name="Tang N."/>
            <person name="Kuo A."/>
            <person name="LaButti K."/>
            <person name="Drula E."/>
            <person name="Barry K."/>
            <person name="Clum A."/>
            <person name="Lipzen A."/>
            <person name="Mousain D."/>
            <person name="Ng V."/>
            <person name="Wang R."/>
            <person name="Wang X."/>
            <person name="Dai Y."/>
            <person name="Henrissat B."/>
            <person name="Grigoriev I.V."/>
            <person name="Guerin-Laguette A."/>
            <person name="Yu F."/>
            <person name="Martin F.M."/>
        </authorList>
    </citation>
    <scope>NUCLEOTIDE SEQUENCE</scope>
    <source>
        <strain evidence="2">QP</strain>
    </source>
</reference>
<protein>
    <submittedName>
        <fullName evidence="2">FAD/NAD-P-binding domain-containing protein</fullName>
    </submittedName>
</protein>
<dbReference type="AlphaFoldDB" id="A0AAD4L6F0"/>
<dbReference type="GO" id="GO:0004174">
    <property type="term" value="F:electron-transferring-flavoprotein dehydrogenase activity"/>
    <property type="evidence" value="ECO:0007669"/>
    <property type="project" value="TreeGrafter"/>
</dbReference>
<dbReference type="EMBL" id="JAKELL010000146">
    <property type="protein sequence ID" value="KAH8980064.1"/>
    <property type="molecule type" value="Genomic_DNA"/>
</dbReference>
<gene>
    <name evidence="2" type="ORF">EDB92DRAFT_1901764</name>
</gene>
<evidence type="ECO:0000313" key="3">
    <source>
        <dbReference type="Proteomes" id="UP001201163"/>
    </source>
</evidence>
<dbReference type="InterPro" id="IPR036188">
    <property type="entry name" value="FAD/NAD-bd_sf"/>
</dbReference>
<dbReference type="Gene3D" id="3.50.50.100">
    <property type="match status" value="1"/>
</dbReference>
<sequence>MPSVQLRRHQRGNIVVIGGSYAGTKAVELVATRMHPTHRTILVEPHSHFHHLYALPRYSVVHGFEHRAFIPYSAMFKDLPPDATEIVQSRVTAIYPDRVELDCGEPISYEYLIIATGTCSAPPSTLNTKGKADGIAFLQRHQRRVERANNIVVVGGGAVGVQLATDIKDYYSSKSVTLVHSRSRVMHKFHPKLHDLISARAEELGVNMVLNERVKVPTDGFPDDGSEFDVELSGGSRLRADLVIRATGHTPVFPPLRMLAPECITSDGFISVRPTLQLANTAFPNVFAIGDVADTKNQKAARRAVQHAHVVAENITRLATGISDATLSEYSQVPWRICISLGLTRELHFSDPVTEVGDPQWRLSDEGYIGGSSLKMWRRKAPGVEDYYI</sequence>
<dbReference type="InterPro" id="IPR023753">
    <property type="entry name" value="FAD/NAD-binding_dom"/>
</dbReference>
<evidence type="ECO:0000259" key="1">
    <source>
        <dbReference type="Pfam" id="PF07992"/>
    </source>
</evidence>
<dbReference type="GO" id="GO:0005737">
    <property type="term" value="C:cytoplasm"/>
    <property type="evidence" value="ECO:0007669"/>
    <property type="project" value="TreeGrafter"/>
</dbReference>
<dbReference type="PANTHER" id="PTHR43735">
    <property type="entry name" value="APOPTOSIS-INDUCING FACTOR 1"/>
    <property type="match status" value="1"/>
</dbReference>